<keyword evidence="1" id="KW-0175">Coiled coil</keyword>
<organism evidence="2">
    <name type="scientific">viral metagenome</name>
    <dbReference type="NCBI Taxonomy" id="1070528"/>
    <lineage>
        <taxon>unclassified sequences</taxon>
        <taxon>metagenomes</taxon>
        <taxon>organismal metagenomes</taxon>
    </lineage>
</organism>
<evidence type="ECO:0000256" key="1">
    <source>
        <dbReference type="SAM" id="Coils"/>
    </source>
</evidence>
<proteinExistence type="predicted"/>
<accession>A0A6C0BS83</accession>
<dbReference type="EMBL" id="MN739216">
    <property type="protein sequence ID" value="QHS94133.1"/>
    <property type="molecule type" value="Genomic_DNA"/>
</dbReference>
<dbReference type="InterPro" id="IPR043918">
    <property type="entry name" value="DUF5760"/>
</dbReference>
<reference evidence="2" key="1">
    <citation type="journal article" date="2020" name="Nature">
        <title>Giant virus diversity and host interactions through global metagenomics.</title>
        <authorList>
            <person name="Schulz F."/>
            <person name="Roux S."/>
            <person name="Paez-Espino D."/>
            <person name="Jungbluth S."/>
            <person name="Walsh D.A."/>
            <person name="Denef V.J."/>
            <person name="McMahon K.D."/>
            <person name="Konstantinidis K.T."/>
            <person name="Eloe-Fadrosh E.A."/>
            <person name="Kyrpides N.C."/>
            <person name="Woyke T."/>
        </authorList>
    </citation>
    <scope>NUCLEOTIDE SEQUENCE</scope>
    <source>
        <strain evidence="2">GVMAG-M-3300018416-26</strain>
    </source>
</reference>
<dbReference type="AlphaFoldDB" id="A0A6C0BS83"/>
<feature type="coiled-coil region" evidence="1">
    <location>
        <begin position="81"/>
        <end position="108"/>
    </location>
</feature>
<name>A0A6C0BS83_9ZZZZ</name>
<sequence>MDQERLFRSILQEKEQNSFVDNILNNNNIQMHGSLNAYCRTSYDPSNNDQQQGQSEPMSNALAIQDMDPQLDDFKNKVKIWIKLDNEIKELNNKIKVLDNERKQRKKYMMSLTPHILSYMNMNEIEELNSRDGKIQYKCSMIKPPLSQKDVKSKLYNTFTENHDELDHIFSAREKIQKVSLRRYLN</sequence>
<protein>
    <submittedName>
        <fullName evidence="2">Uncharacterized protein</fullName>
    </submittedName>
</protein>
<evidence type="ECO:0000313" key="2">
    <source>
        <dbReference type="EMBL" id="QHS94133.1"/>
    </source>
</evidence>
<dbReference type="Pfam" id="PF19064">
    <property type="entry name" value="DUF5760"/>
    <property type="match status" value="1"/>
</dbReference>